<dbReference type="Proteomes" id="UP000321440">
    <property type="component" value="Unassembled WGS sequence"/>
</dbReference>
<organism evidence="1 2">
    <name type="scientific">Alkalibacillus haloalkaliphilus</name>
    <dbReference type="NCBI Taxonomy" id="94136"/>
    <lineage>
        <taxon>Bacteria</taxon>
        <taxon>Bacillati</taxon>
        <taxon>Bacillota</taxon>
        <taxon>Bacilli</taxon>
        <taxon>Bacillales</taxon>
        <taxon>Bacillaceae</taxon>
        <taxon>Alkalibacillus</taxon>
    </lineage>
</organism>
<keyword evidence="2" id="KW-1185">Reference proteome</keyword>
<dbReference type="AlphaFoldDB" id="A0A511W6R1"/>
<sequence length="60" mass="7151">MSSFIGERGGDAYERSNMDANVNSHNYNIRHPRSSFYCHTIYVFHKWRQKETTLLMPEAR</sequence>
<evidence type="ECO:0000313" key="2">
    <source>
        <dbReference type="Proteomes" id="UP000321440"/>
    </source>
</evidence>
<accession>A0A511W6R1</accession>
<name>A0A511W6R1_9BACI</name>
<comment type="caution">
    <text evidence="1">The sequence shown here is derived from an EMBL/GenBank/DDBJ whole genome shotgun (WGS) entry which is preliminary data.</text>
</comment>
<reference evidence="1 2" key="1">
    <citation type="submission" date="2019-07" db="EMBL/GenBank/DDBJ databases">
        <title>Whole genome shotgun sequence of Alkalibacillus haloalkaliphilus NBRC 103110.</title>
        <authorList>
            <person name="Hosoyama A."/>
            <person name="Uohara A."/>
            <person name="Ohji S."/>
            <person name="Ichikawa N."/>
        </authorList>
    </citation>
    <scope>NUCLEOTIDE SEQUENCE [LARGE SCALE GENOMIC DNA]</scope>
    <source>
        <strain evidence="1 2">NBRC 103110</strain>
    </source>
</reference>
<gene>
    <name evidence="1" type="ORF">AHA02nite_17740</name>
</gene>
<dbReference type="EMBL" id="BJYA01000012">
    <property type="protein sequence ID" value="GEN45998.1"/>
    <property type="molecule type" value="Genomic_DNA"/>
</dbReference>
<proteinExistence type="predicted"/>
<protein>
    <submittedName>
        <fullName evidence="1">Uncharacterized protein</fullName>
    </submittedName>
</protein>
<evidence type="ECO:0000313" key="1">
    <source>
        <dbReference type="EMBL" id="GEN45998.1"/>
    </source>
</evidence>